<sequence length="74" mass="8096">LKLESSLHFSTDFFSQLCFIHDILYIIHESGSIKSGNSTFSFSSGKLGLPHGNLSGISKESSFEVIDFLVPLST</sequence>
<accession>A0A0K2TB37</accession>
<name>A0A0K2TB37_LEPSM</name>
<dbReference type="AlphaFoldDB" id="A0A0K2TB37"/>
<reference evidence="1" key="1">
    <citation type="submission" date="2014-05" db="EMBL/GenBank/DDBJ databases">
        <authorList>
            <person name="Chronopoulou M."/>
        </authorList>
    </citation>
    <scope>NUCLEOTIDE SEQUENCE</scope>
    <source>
        <tissue evidence="1">Whole organism</tissue>
    </source>
</reference>
<feature type="non-terminal residue" evidence="1">
    <location>
        <position position="1"/>
    </location>
</feature>
<organism evidence="1">
    <name type="scientific">Lepeophtheirus salmonis</name>
    <name type="common">Salmon louse</name>
    <name type="synonym">Caligus salmonis</name>
    <dbReference type="NCBI Taxonomy" id="72036"/>
    <lineage>
        <taxon>Eukaryota</taxon>
        <taxon>Metazoa</taxon>
        <taxon>Ecdysozoa</taxon>
        <taxon>Arthropoda</taxon>
        <taxon>Crustacea</taxon>
        <taxon>Multicrustacea</taxon>
        <taxon>Hexanauplia</taxon>
        <taxon>Copepoda</taxon>
        <taxon>Siphonostomatoida</taxon>
        <taxon>Caligidae</taxon>
        <taxon>Lepeophtheirus</taxon>
    </lineage>
</organism>
<proteinExistence type="predicted"/>
<evidence type="ECO:0000313" key="1">
    <source>
        <dbReference type="EMBL" id="CDW23274.1"/>
    </source>
</evidence>
<dbReference type="EMBL" id="HACA01005913">
    <property type="protein sequence ID" value="CDW23274.1"/>
    <property type="molecule type" value="Transcribed_RNA"/>
</dbReference>
<protein>
    <submittedName>
        <fullName evidence="1">Uncharacterized protein</fullName>
    </submittedName>
</protein>